<dbReference type="Proteomes" id="UP000276133">
    <property type="component" value="Unassembled WGS sequence"/>
</dbReference>
<dbReference type="AlphaFoldDB" id="A0A3M7SBI1"/>
<organism evidence="1 2">
    <name type="scientific">Brachionus plicatilis</name>
    <name type="common">Marine rotifer</name>
    <name type="synonym">Brachionus muelleri</name>
    <dbReference type="NCBI Taxonomy" id="10195"/>
    <lineage>
        <taxon>Eukaryota</taxon>
        <taxon>Metazoa</taxon>
        <taxon>Spiralia</taxon>
        <taxon>Gnathifera</taxon>
        <taxon>Rotifera</taxon>
        <taxon>Eurotatoria</taxon>
        <taxon>Monogononta</taxon>
        <taxon>Pseudotrocha</taxon>
        <taxon>Ploima</taxon>
        <taxon>Brachionidae</taxon>
        <taxon>Brachionus</taxon>
    </lineage>
</organism>
<evidence type="ECO:0000313" key="2">
    <source>
        <dbReference type="Proteomes" id="UP000276133"/>
    </source>
</evidence>
<comment type="caution">
    <text evidence="1">The sequence shown here is derived from an EMBL/GenBank/DDBJ whole genome shotgun (WGS) entry which is preliminary data.</text>
</comment>
<reference evidence="1 2" key="1">
    <citation type="journal article" date="2018" name="Sci. Rep.">
        <title>Genomic signatures of local adaptation to the degree of environmental predictability in rotifers.</title>
        <authorList>
            <person name="Franch-Gras L."/>
            <person name="Hahn C."/>
            <person name="Garcia-Roger E.M."/>
            <person name="Carmona M.J."/>
            <person name="Serra M."/>
            <person name="Gomez A."/>
        </authorList>
    </citation>
    <scope>NUCLEOTIDE SEQUENCE [LARGE SCALE GENOMIC DNA]</scope>
    <source>
        <strain evidence="1">HYR1</strain>
    </source>
</reference>
<proteinExistence type="predicted"/>
<protein>
    <submittedName>
        <fullName evidence="1">Uncharacterized protein</fullName>
    </submittedName>
</protein>
<keyword evidence="2" id="KW-1185">Reference proteome</keyword>
<name>A0A3M7SBI1_BRAPC</name>
<dbReference type="EMBL" id="REGN01001713">
    <property type="protein sequence ID" value="RNA33015.1"/>
    <property type="molecule type" value="Genomic_DNA"/>
</dbReference>
<gene>
    <name evidence="1" type="ORF">BpHYR1_049453</name>
</gene>
<sequence length="66" mass="7778">MKHHQWRSRRLGLHQCSPLLSRSQPDSFWNSSYLNTSRPQLFPNSQQLCWCETIGMKRSPQCGCEI</sequence>
<accession>A0A3M7SBI1</accession>
<evidence type="ECO:0000313" key="1">
    <source>
        <dbReference type="EMBL" id="RNA33015.1"/>
    </source>
</evidence>